<evidence type="ECO:0000259" key="7">
    <source>
        <dbReference type="Pfam" id="PF13086"/>
    </source>
</evidence>
<evidence type="ECO:0000256" key="2">
    <source>
        <dbReference type="ARBA" id="ARBA00022741"/>
    </source>
</evidence>
<protein>
    <submittedName>
        <fullName evidence="9">LAME_0D10858g1_1</fullName>
    </submittedName>
</protein>
<organism evidence="9 10">
    <name type="scientific">Lachancea meyersii CBS 8951</name>
    <dbReference type="NCBI Taxonomy" id="1266667"/>
    <lineage>
        <taxon>Eukaryota</taxon>
        <taxon>Fungi</taxon>
        <taxon>Dikarya</taxon>
        <taxon>Ascomycota</taxon>
        <taxon>Saccharomycotina</taxon>
        <taxon>Saccharomycetes</taxon>
        <taxon>Saccharomycetales</taxon>
        <taxon>Saccharomycetaceae</taxon>
        <taxon>Lachancea</taxon>
    </lineage>
</organism>
<dbReference type="InterPro" id="IPR027417">
    <property type="entry name" value="P-loop_NTPase"/>
</dbReference>
<dbReference type="InterPro" id="IPR045055">
    <property type="entry name" value="DNA2/NAM7-like"/>
</dbReference>
<name>A0A1G4JC52_9SACH</name>
<dbReference type="GO" id="GO:0005737">
    <property type="term" value="C:cytoplasm"/>
    <property type="evidence" value="ECO:0007669"/>
    <property type="project" value="TreeGrafter"/>
</dbReference>
<evidence type="ECO:0000256" key="1">
    <source>
        <dbReference type="ARBA" id="ARBA00007913"/>
    </source>
</evidence>
<feature type="compositionally biased region" description="Basic residues" evidence="6">
    <location>
        <begin position="223"/>
        <end position="238"/>
    </location>
</feature>
<reference evidence="10" key="1">
    <citation type="submission" date="2016-03" db="EMBL/GenBank/DDBJ databases">
        <authorList>
            <person name="Devillers Hugo."/>
        </authorList>
    </citation>
    <scope>NUCLEOTIDE SEQUENCE [LARGE SCALE GENOMIC DNA]</scope>
</reference>
<evidence type="ECO:0000256" key="5">
    <source>
        <dbReference type="ARBA" id="ARBA00022840"/>
    </source>
</evidence>
<dbReference type="FunFam" id="3.40.50.300:FF:000326">
    <property type="entry name" value="P-loop containing nucleoside triphosphate hydrolase"/>
    <property type="match status" value="1"/>
</dbReference>
<keyword evidence="10" id="KW-1185">Reference proteome</keyword>
<keyword evidence="4" id="KW-0347">Helicase</keyword>
<sequence length="958" mass="107951">MERDQNSASEITAGQEQNPSDFTFFAEDITDLTLFYEPYEKCGDNSYNECFLELSVDTNVSISCAILVDSKSTESPKEFSCKRWAFAQFEDDQIIEISHEARDGDSSFDASTISRVDDRDSPLCGFKQSGVKLSQGRMAESDITNATENCKDSLESSTAAIREDEMHPVGPELKNDSSHESLGVLAVEEFKIENNGDKIDGNDDNDDNFDSVTAYALEEKVARKREKRRKARLRRKERKMKEADKQKDKPLSEYQPTEIKGVAETTEGLGEETGSENDKREDSAALIHQRDKKAKLKKRFKSGGLIKAKMYSPVESAFKTLTTYRRFLLPRLFQSLSKEVEALAYFQISSLQDSYRNICEVTIDKESDELKRQNFSERPSFAPFGTRQAIILSSEDEKRVWFTKVLSQTETKKTFKLILQLYGFRQPKMPLDWSHAKTKLLPGSAVETRMLEALVRIQESRFLTFVLGRLSPKNIIFNKSALQRSENLNYSQLLAVNATLKEKYTVIRGPPGTGKTSVISAIIRKLLDRNKGWPILCVAESNVAVDNLCERLLDVVDNASLLRVTSVSKELEYSSDKKLGKACLHNKMFPLLPGHLRVVKKLLLEKGASSIDAKSYRELMVAQSKIKKRLISKAKVVLTTNITSGGLEYKDFFEFGTVIMDESTQATELSSLVPVSLPGVEKIVLVGDEKQLSSFASDSWGMSSLFERTLNNKRCFPMLLDTQYRMHPLISEFPATKFYEGLLKDGISFSDRKWSTPTPVISFHYFKNAEESQKFAGQGSIRRLSYQNAQEAAAVLKIVQDLIFRKSVSPDQIGVIATYAAQRDLIAHLMERDPLINPKRSFLVRKADMESAEHRPTVKATLVSINGIKVATVDAFQGHERNFIILSCVRSNKTGKIGFTSDKRRLNVALTRARYGLFIVGDKETLTAGSKTWRTLIKHFKKKDALIDGLKGIGKEVS</sequence>
<dbReference type="Proteomes" id="UP000191144">
    <property type="component" value="Chromosome D"/>
</dbReference>
<keyword evidence="3" id="KW-0378">Hydrolase</keyword>
<dbReference type="GO" id="GO:0005694">
    <property type="term" value="C:chromosome"/>
    <property type="evidence" value="ECO:0007669"/>
    <property type="project" value="UniProtKB-ARBA"/>
</dbReference>
<dbReference type="AlphaFoldDB" id="A0A1G4JC52"/>
<dbReference type="InterPro" id="IPR041679">
    <property type="entry name" value="DNA2/NAM7-like_C"/>
</dbReference>
<dbReference type="Pfam" id="PF13087">
    <property type="entry name" value="AAA_12"/>
    <property type="match status" value="1"/>
</dbReference>
<accession>A0A1G4JC52</accession>
<dbReference type="CDD" id="cd18808">
    <property type="entry name" value="SF1_C_Upf1"/>
    <property type="match status" value="1"/>
</dbReference>
<dbReference type="SUPFAM" id="SSF52540">
    <property type="entry name" value="P-loop containing nucleoside triphosphate hydrolases"/>
    <property type="match status" value="1"/>
</dbReference>
<evidence type="ECO:0000256" key="6">
    <source>
        <dbReference type="SAM" id="MobiDB-lite"/>
    </source>
</evidence>
<dbReference type="GO" id="GO:0016787">
    <property type="term" value="F:hydrolase activity"/>
    <property type="evidence" value="ECO:0007669"/>
    <property type="project" value="UniProtKB-KW"/>
</dbReference>
<dbReference type="GO" id="GO:0005524">
    <property type="term" value="F:ATP binding"/>
    <property type="evidence" value="ECO:0007669"/>
    <property type="project" value="UniProtKB-KW"/>
</dbReference>
<feature type="region of interest" description="Disordered" evidence="6">
    <location>
        <begin position="223"/>
        <end position="285"/>
    </location>
</feature>
<feature type="domain" description="DNA2/NAM7 helicase helicase" evidence="7">
    <location>
        <begin position="487"/>
        <end position="568"/>
    </location>
</feature>
<dbReference type="Gene3D" id="3.40.50.300">
    <property type="entry name" value="P-loop containing nucleotide triphosphate hydrolases"/>
    <property type="match status" value="2"/>
</dbReference>
<dbReference type="PANTHER" id="PTHR10887:SF317">
    <property type="entry name" value="ATP-DEPENDENT RNA HELICASE ECM32-RELATED"/>
    <property type="match status" value="1"/>
</dbReference>
<feature type="compositionally biased region" description="Basic and acidic residues" evidence="6">
    <location>
        <begin position="239"/>
        <end position="251"/>
    </location>
</feature>
<dbReference type="GO" id="GO:0003678">
    <property type="term" value="F:DNA helicase activity"/>
    <property type="evidence" value="ECO:0007669"/>
    <property type="project" value="UniProtKB-ARBA"/>
</dbReference>
<dbReference type="InterPro" id="IPR047187">
    <property type="entry name" value="SF1_C_Upf1"/>
</dbReference>
<proteinExistence type="inferred from homology"/>
<comment type="similarity">
    <text evidence="1">Belongs to the DNA2/NAM7 helicase family.</text>
</comment>
<dbReference type="GO" id="GO:0000184">
    <property type="term" value="P:nuclear-transcribed mRNA catabolic process, nonsense-mediated decay"/>
    <property type="evidence" value="ECO:0007669"/>
    <property type="project" value="TreeGrafter"/>
</dbReference>
<dbReference type="PANTHER" id="PTHR10887">
    <property type="entry name" value="DNA2/NAM7 HELICASE FAMILY"/>
    <property type="match status" value="1"/>
</dbReference>
<dbReference type="GO" id="GO:0003724">
    <property type="term" value="F:RNA helicase activity"/>
    <property type="evidence" value="ECO:0007669"/>
    <property type="project" value="TreeGrafter"/>
</dbReference>
<evidence type="ECO:0000259" key="8">
    <source>
        <dbReference type="Pfam" id="PF13087"/>
    </source>
</evidence>
<dbReference type="InterPro" id="IPR041677">
    <property type="entry name" value="DNA2/NAM7_AAA_11"/>
</dbReference>
<feature type="domain" description="DNA2/NAM7 helicase helicase" evidence="7">
    <location>
        <begin position="612"/>
        <end position="694"/>
    </location>
</feature>
<gene>
    <name evidence="9" type="ORF">LAME_0D10858G</name>
</gene>
<keyword evidence="2" id="KW-0547">Nucleotide-binding</keyword>
<keyword evidence="5" id="KW-0067">ATP-binding</keyword>
<dbReference type="OrthoDB" id="6513042at2759"/>
<feature type="domain" description="DNA2/NAM7 helicase-like C-terminal" evidence="8">
    <location>
        <begin position="703"/>
        <end position="923"/>
    </location>
</feature>
<dbReference type="Pfam" id="PF13086">
    <property type="entry name" value="AAA_11"/>
    <property type="match status" value="2"/>
</dbReference>
<dbReference type="EMBL" id="LT598482">
    <property type="protein sequence ID" value="SCU87631.1"/>
    <property type="molecule type" value="Genomic_DNA"/>
</dbReference>
<evidence type="ECO:0000256" key="4">
    <source>
        <dbReference type="ARBA" id="ARBA00022806"/>
    </source>
</evidence>
<evidence type="ECO:0000313" key="9">
    <source>
        <dbReference type="EMBL" id="SCU87631.1"/>
    </source>
</evidence>
<evidence type="ECO:0000256" key="3">
    <source>
        <dbReference type="ARBA" id="ARBA00022801"/>
    </source>
</evidence>
<evidence type="ECO:0000313" key="10">
    <source>
        <dbReference type="Proteomes" id="UP000191144"/>
    </source>
</evidence>